<evidence type="ECO:0000313" key="2">
    <source>
        <dbReference type="Proteomes" id="UP000185426"/>
    </source>
</evidence>
<evidence type="ECO:0000313" key="1">
    <source>
        <dbReference type="EMBL" id="APT45489.1"/>
    </source>
</evidence>
<proteinExistence type="predicted"/>
<dbReference type="PANTHER" id="PTHR33639">
    <property type="entry name" value="THIOL-DISULFIDE OXIDOREDUCTASE DCC"/>
    <property type="match status" value="1"/>
</dbReference>
<dbReference type="GO" id="GO:0015035">
    <property type="term" value="F:protein-disulfide reductase activity"/>
    <property type="evidence" value="ECO:0007669"/>
    <property type="project" value="InterPro"/>
</dbReference>
<dbReference type="Proteomes" id="UP000185426">
    <property type="component" value="Chromosome"/>
</dbReference>
<dbReference type="AlphaFoldDB" id="A0A1L6ZG50"/>
<dbReference type="Pfam" id="PF04134">
    <property type="entry name" value="DCC1-like"/>
    <property type="match status" value="1"/>
</dbReference>
<gene>
    <name evidence="1" type="ORF">BSA145_05845</name>
</gene>
<evidence type="ECO:0008006" key="3">
    <source>
        <dbReference type="Google" id="ProtNLM"/>
    </source>
</evidence>
<dbReference type="InterPro" id="IPR007263">
    <property type="entry name" value="DCC1-like"/>
</dbReference>
<reference evidence="1 2" key="1">
    <citation type="submission" date="2016-05" db="EMBL/GenBank/DDBJ databases">
        <title>Complete Genome and Methylome Analysis of Psychrotrophic Bacterial Isolates from Antarctic Lake Untersee.</title>
        <authorList>
            <person name="Fomenkov A."/>
            <person name="Akimov V.N."/>
            <person name="Vasilyeva L.V."/>
            <person name="Andersen D."/>
            <person name="Vincze T."/>
            <person name="Roberts R.J."/>
        </authorList>
    </citation>
    <scope>NUCLEOTIDE SEQUENCE [LARGE SCALE GENOMIC DNA]</scope>
    <source>
        <strain evidence="1 2">U14-5</strain>
    </source>
</reference>
<organism evidence="1 2">
    <name type="scientific">Bacillus safensis</name>
    <dbReference type="NCBI Taxonomy" id="561879"/>
    <lineage>
        <taxon>Bacteria</taxon>
        <taxon>Bacillati</taxon>
        <taxon>Bacillota</taxon>
        <taxon>Bacilli</taxon>
        <taxon>Bacillales</taxon>
        <taxon>Bacillaceae</taxon>
        <taxon>Bacillus</taxon>
    </lineage>
</organism>
<name>A0A1L6ZG50_BACIA</name>
<accession>A0A1L6ZG50</accession>
<dbReference type="PANTHER" id="PTHR33639:SF2">
    <property type="entry name" value="DUF393 DOMAIN-CONTAINING PROTEIN"/>
    <property type="match status" value="1"/>
</dbReference>
<dbReference type="InterPro" id="IPR052927">
    <property type="entry name" value="DCC_oxidoreductase"/>
</dbReference>
<dbReference type="EMBL" id="CP015607">
    <property type="protein sequence ID" value="APT45489.1"/>
    <property type="molecule type" value="Genomic_DNA"/>
</dbReference>
<sequence>MHSTHPPHLILFDGVCNVCSGAVQFVIKRDPNERMMFASLQSDTGQRILKENGLPLDEFNSFIYIEKGTLYTKSTGILKAARHLKGIYRWSFLLLAIPRPIRDWFYQLMAKNRYKWFGQKTSCMMPTPDTPDIQKRFLS</sequence>
<protein>
    <recommendedName>
        <fullName evidence="3">Thiol-disulfide oxidoreductase</fullName>
    </recommendedName>
</protein>
<dbReference type="RefSeq" id="WP_075621903.1">
    <property type="nucleotide sequence ID" value="NZ_CP015607.1"/>
</dbReference>